<evidence type="ECO:0000256" key="1">
    <source>
        <dbReference type="SAM" id="MobiDB-lite"/>
    </source>
</evidence>
<dbReference type="AlphaFoldDB" id="A0AAN9IFV6"/>
<protein>
    <submittedName>
        <fullName evidence="2">Uncharacterized protein</fullName>
    </submittedName>
</protein>
<name>A0AAN9IFV6_CLITE</name>
<keyword evidence="3" id="KW-1185">Reference proteome</keyword>
<dbReference type="Proteomes" id="UP001359559">
    <property type="component" value="Unassembled WGS sequence"/>
</dbReference>
<gene>
    <name evidence="2" type="ORF">RJT34_22763</name>
</gene>
<organism evidence="2 3">
    <name type="scientific">Clitoria ternatea</name>
    <name type="common">Butterfly pea</name>
    <dbReference type="NCBI Taxonomy" id="43366"/>
    <lineage>
        <taxon>Eukaryota</taxon>
        <taxon>Viridiplantae</taxon>
        <taxon>Streptophyta</taxon>
        <taxon>Embryophyta</taxon>
        <taxon>Tracheophyta</taxon>
        <taxon>Spermatophyta</taxon>
        <taxon>Magnoliopsida</taxon>
        <taxon>eudicotyledons</taxon>
        <taxon>Gunneridae</taxon>
        <taxon>Pentapetalae</taxon>
        <taxon>rosids</taxon>
        <taxon>fabids</taxon>
        <taxon>Fabales</taxon>
        <taxon>Fabaceae</taxon>
        <taxon>Papilionoideae</taxon>
        <taxon>50 kb inversion clade</taxon>
        <taxon>NPAAA clade</taxon>
        <taxon>indigoferoid/millettioid clade</taxon>
        <taxon>Phaseoleae</taxon>
        <taxon>Clitoria</taxon>
    </lineage>
</organism>
<accession>A0AAN9IFV6</accession>
<feature type="region of interest" description="Disordered" evidence="1">
    <location>
        <begin position="1"/>
        <end position="21"/>
    </location>
</feature>
<evidence type="ECO:0000313" key="2">
    <source>
        <dbReference type="EMBL" id="KAK7277747.1"/>
    </source>
</evidence>
<evidence type="ECO:0000313" key="3">
    <source>
        <dbReference type="Proteomes" id="UP001359559"/>
    </source>
</evidence>
<feature type="compositionally biased region" description="Polar residues" evidence="1">
    <location>
        <begin position="1"/>
        <end position="17"/>
    </location>
</feature>
<sequence length="76" mass="8529">MLQSNNPFTFETKQGQFRHSAKPLHRSTHSLTLNTCGSALITLDHSTSLVTEFRSFPNSELSPSLIFFFVLSSVQI</sequence>
<comment type="caution">
    <text evidence="2">The sequence shown here is derived from an EMBL/GenBank/DDBJ whole genome shotgun (WGS) entry which is preliminary data.</text>
</comment>
<proteinExistence type="predicted"/>
<reference evidence="2 3" key="1">
    <citation type="submission" date="2024-01" db="EMBL/GenBank/DDBJ databases">
        <title>The genomes of 5 underutilized Papilionoideae crops provide insights into root nodulation and disease resistance.</title>
        <authorList>
            <person name="Yuan L."/>
        </authorList>
    </citation>
    <scope>NUCLEOTIDE SEQUENCE [LARGE SCALE GENOMIC DNA]</scope>
    <source>
        <strain evidence="2">LY-2023</strain>
        <tissue evidence="2">Leaf</tissue>
    </source>
</reference>
<dbReference type="EMBL" id="JAYKXN010000006">
    <property type="protein sequence ID" value="KAK7277747.1"/>
    <property type="molecule type" value="Genomic_DNA"/>
</dbReference>